<evidence type="ECO:0000313" key="2">
    <source>
        <dbReference type="EMBL" id="OBY29664.1"/>
    </source>
</evidence>
<dbReference type="EMBL" id="LFOE01000058">
    <property type="protein sequence ID" value="OBY29664.1"/>
    <property type="molecule type" value="Genomic_DNA"/>
</dbReference>
<proteinExistence type="predicted"/>
<feature type="region of interest" description="Disordered" evidence="1">
    <location>
        <begin position="17"/>
        <end position="36"/>
    </location>
</feature>
<sequence>MGLLDEVNAQLDKTVRKPMTVTKKQESNPSVPEADELGYSEGKLVSATYLYTDMLNSSGLAAAADKEAAAQTFRAFLNVSTKIIRYLDGHIRSFDGDRVMGIFTGPNKEDRAVKSAMHIKWAVNTIVTPVLHKEIPALKEVGWTLRQTSGIATGETLLARAGFRGSNDMISIGAAPNLAAKLSDVRGDGTEAGYVTRIGKGTYGNLSESHKLSKGTSMWQGTYSLSMGGKSYEYYRSSYHWTFS</sequence>
<evidence type="ECO:0000313" key="3">
    <source>
        <dbReference type="Proteomes" id="UP000092668"/>
    </source>
</evidence>
<organism evidence="2 3">
    <name type="scientific">Mycolicibacter kumamotonensis</name>
    <dbReference type="NCBI Taxonomy" id="354243"/>
    <lineage>
        <taxon>Bacteria</taxon>
        <taxon>Bacillati</taxon>
        <taxon>Actinomycetota</taxon>
        <taxon>Actinomycetes</taxon>
        <taxon>Mycobacteriales</taxon>
        <taxon>Mycobacteriaceae</taxon>
        <taxon>Mycolicibacter</taxon>
    </lineage>
</organism>
<evidence type="ECO:0008006" key="4">
    <source>
        <dbReference type="Google" id="ProtNLM"/>
    </source>
</evidence>
<accession>A0A1B8SAC0</accession>
<evidence type="ECO:0000256" key="1">
    <source>
        <dbReference type="SAM" id="MobiDB-lite"/>
    </source>
</evidence>
<name>A0A1B8SAC0_9MYCO</name>
<gene>
    <name evidence="2" type="ORF">ACT18_21820</name>
</gene>
<reference evidence="2 3" key="1">
    <citation type="submission" date="2015-06" db="EMBL/GenBank/DDBJ databases">
        <title>Genome sequence of Mycobacterium kumamotonense strain Roo.</title>
        <authorList>
            <person name="Greninger A.L."/>
            <person name="Cunningham G."/>
            <person name="Miller S."/>
        </authorList>
    </citation>
    <scope>NUCLEOTIDE SEQUENCE [LARGE SCALE GENOMIC DNA]</scope>
    <source>
        <strain evidence="2 3">Roo</strain>
    </source>
</reference>
<dbReference type="OrthoDB" id="9807521at2"/>
<dbReference type="Gene3D" id="3.30.70.1230">
    <property type="entry name" value="Nucleotide cyclase"/>
    <property type="match status" value="1"/>
</dbReference>
<dbReference type="SUPFAM" id="SSF55073">
    <property type="entry name" value="Nucleotide cyclase"/>
    <property type="match status" value="1"/>
</dbReference>
<dbReference type="AlphaFoldDB" id="A0A1B8SAC0"/>
<dbReference type="RefSeq" id="WP_065289522.1">
    <property type="nucleotide sequence ID" value="NZ_LFOE01000058.1"/>
</dbReference>
<keyword evidence="3" id="KW-1185">Reference proteome</keyword>
<dbReference type="Proteomes" id="UP000092668">
    <property type="component" value="Unassembled WGS sequence"/>
</dbReference>
<protein>
    <recommendedName>
        <fullName evidence="4">Adenylate/guanylate cyclase domain-containing protein</fullName>
    </recommendedName>
</protein>
<dbReference type="InterPro" id="IPR029787">
    <property type="entry name" value="Nucleotide_cyclase"/>
</dbReference>
<comment type="caution">
    <text evidence="2">The sequence shown here is derived from an EMBL/GenBank/DDBJ whole genome shotgun (WGS) entry which is preliminary data.</text>
</comment>
<dbReference type="PATRIC" id="fig|354243.3.peg.4502"/>